<dbReference type="STRING" id="184922.A8B8L6"/>
<dbReference type="VEuPathDB" id="GiardiaDB:GL50803_17403"/>
<reference evidence="4 5" key="1">
    <citation type="journal article" date="2007" name="Science">
        <title>Genomic minimalism in the early diverging intestinal parasite Giardia lamblia.</title>
        <authorList>
            <person name="Morrison H.G."/>
            <person name="McArthur A.G."/>
            <person name="Gillin F.D."/>
            <person name="Aley S.B."/>
            <person name="Adam R.D."/>
            <person name="Olsen G.J."/>
            <person name="Best A.A."/>
            <person name="Cande W.Z."/>
            <person name="Chen F."/>
            <person name="Cipriano M.J."/>
            <person name="Davids B.J."/>
            <person name="Dawson S.C."/>
            <person name="Elmendorf H.G."/>
            <person name="Hehl A.B."/>
            <person name="Holder M.E."/>
            <person name="Huse S.M."/>
            <person name="Kim U.U."/>
            <person name="Lasek-Nesselquist E."/>
            <person name="Manning G."/>
            <person name="Nigam A."/>
            <person name="Nixon J.E."/>
            <person name="Palm D."/>
            <person name="Passamaneck N.E."/>
            <person name="Prabhu A."/>
            <person name="Reich C.I."/>
            <person name="Reiner D.S."/>
            <person name="Samuelson J."/>
            <person name="Svard S.G."/>
            <person name="Sogin M.L."/>
        </authorList>
    </citation>
    <scope>NUCLEOTIDE SEQUENCE [LARGE SCALE GENOMIC DNA]</scope>
    <source>
        <strain evidence="4 5">WB C6</strain>
    </source>
</reference>
<proteinExistence type="predicted"/>
<feature type="coiled-coil region" evidence="2">
    <location>
        <begin position="1016"/>
        <end position="1047"/>
    </location>
</feature>
<accession>A8B8L6</accession>
<dbReference type="Proteomes" id="UP000001548">
    <property type="component" value="Unassembled WGS sequence"/>
</dbReference>
<protein>
    <submittedName>
        <fullName evidence="4">Uncharacterized protein</fullName>
    </submittedName>
</protein>
<dbReference type="SUPFAM" id="SSF90257">
    <property type="entry name" value="Myosin rod fragments"/>
    <property type="match status" value="1"/>
</dbReference>
<dbReference type="GeneID" id="5701551"/>
<keyword evidence="5" id="KW-1185">Reference proteome</keyword>
<gene>
    <name evidence="4" type="ORF">GL50803_0017403</name>
</gene>
<dbReference type="PANTHER" id="PTHR23160">
    <property type="entry name" value="SYNAPTONEMAL COMPLEX PROTEIN-RELATED"/>
    <property type="match status" value="1"/>
</dbReference>
<sequence>MADQGRRSFAYSHLSDSQINAPEVHIGMDPEIDDLEAFAQLAFLKQDPLFETADTSIRAVLEAPNNPEYLRSLSVHLYRRCKIYRRAACEKNQQGAYTSRPDFVAQLAVELRNYDTLVQDLHHKIGTTVGDKTELCNLLMTRYERLVEKTKEVTIMAHELEVQLQDNDPALKIDYARTKADIRKILQGLEAAANEQTHTIDISRLRADVQRAISGEGVLGLGSEGYYTIPKPSIHTTAHALRRDRDTSNIDSIYSPVQGLPNMLGSTIQPNPIVDTDSQQLMTILAEVVAKCNLFKQIDSDRMDVDRISDTVSDPSMNINDTDSLATCVYKLNIAVDNAITRARASLNQRAQELSVLKGHMRQLQDDNHALSSQLNEYMNIKVAFESYQREKIEESSILKRTFDQTLTDYTSSIKDSIFELKVAGNQGSRQWYADNVMFPHTRTASVVEVLYETLGLLQQYSGREELNFDIHIAEPAALPEMISSNQLISNDATATLKELQKIGALVVSLRHGVEGCIDSIRSKRSSSLTSSPLSEATFMQQMGINMLSIVQSLLSMTLWGSKEKMKEHLGMQTAELLMKKILMIDNVEIPDGFIDDEFSKKLVAIMQQISPTNADLLPLLESLAHILEDATKNDYIVPKAVSQLSTLTLNVDKENNQFRQMIDLKDKEILSLQEQVKRKDTDFRESQEQLEKCKNQLHDAHKEMLSVKDGYAASALEAQRVATMDKILEESKQQVSHLLTEKQDLEGKMLELRADNKKLVTIIQAKEANIGELKTDLAKAVNELNRQTSSAVSSAQDAKEAIDRNRELVTLANTMGARLKDTESKLREANATITNYNQERAKYEKDIQELTGKCDELRKKYETSEINYSELKIEKMRLETEWKGVLEQCEKLKRQKEELAEELDGAKEAYSNANKDRADATATQQRAVSDLTILTEEYNILSENNIMLDKKCSELTAKLVMAEQEIGNLTDLLNEAHTSLIQYSKDAESKKHEATNATRDLMEAKATAAEGRATTEGLMKEVSRLEEALSERKAEYNALNDQYKKEVCDLTARLREVEMQYTTMEQTLRSEYDQLMTTRMQQQLSTVETTASAEVTRYKDQLTAADARYKEALEEIKRYYIDKTEAEKQLSELKTKLAVTTENETRLVKMTKILSIFKRKIISLAMPYEKIAESSEGKIKYNVFSPDLGFNLISKAGRASESSFLLDDEPSMIMEERIAGTSPYDSAPLNAVAQVNVPHERDVEEICALLKAGIKYQYDHEEMKHLRTEMTSLKAEIDDERRKTELMEREKMQLDIELQKAQIENRDLATTVSATRSASVGSFGGIHQGLHSTAGSTYPSVDRAQSQRPSSPQTTLMYPSTTASMRYGGSGTSQSSHSTLATTPSGTGMVYPGRTDFSIGASATYKPTIGGPPSAPSVPRTMGYNVPSTLVSTGGSNITVPNAVGGLVGGMPPLGPGAQSYLHGLGAGLGFAGSAGAVPSYSRSVSNPSVPKTYPAMISSAASLGGSATGSLIGSTDMIGSQRSISTSGRPSVGLPPPSTTYAGGYTPFAVGVSRPGVAGIGPGVPGGVPYGVGK</sequence>
<dbReference type="EMBL" id="AACB03000004">
    <property type="protein sequence ID" value="KAE8302433.1"/>
    <property type="molecule type" value="Genomic_DNA"/>
</dbReference>
<dbReference type="PANTHER" id="PTHR23160:SF19">
    <property type="entry name" value="MYOSIN HEAVY CHAIN-RELATED PROTEIN"/>
    <property type="match status" value="1"/>
</dbReference>
<dbReference type="HOGENOM" id="CLU_245315_0_0_1"/>
<keyword evidence="1 2" id="KW-0175">Coiled coil</keyword>
<evidence type="ECO:0000256" key="1">
    <source>
        <dbReference type="ARBA" id="ARBA00023054"/>
    </source>
</evidence>
<feature type="coiled-coil region" evidence="2">
    <location>
        <begin position="820"/>
        <end position="917"/>
    </location>
</feature>
<feature type="compositionally biased region" description="Polar residues" evidence="3">
    <location>
        <begin position="1335"/>
        <end position="1365"/>
    </location>
</feature>
<name>A8B8L6_GIAIC</name>
<feature type="coiled-coil region" evidence="2">
    <location>
        <begin position="1264"/>
        <end position="1305"/>
    </location>
</feature>
<feature type="coiled-coil region" evidence="2">
    <location>
        <begin position="729"/>
        <end position="784"/>
    </location>
</feature>
<dbReference type="RefSeq" id="XP_001708636.1">
    <property type="nucleotide sequence ID" value="XM_001708584.1"/>
</dbReference>
<feature type="coiled-coil region" evidence="2">
    <location>
        <begin position="677"/>
        <end position="704"/>
    </location>
</feature>
<evidence type="ECO:0000256" key="2">
    <source>
        <dbReference type="SAM" id="Coils"/>
    </source>
</evidence>
<evidence type="ECO:0000313" key="5">
    <source>
        <dbReference type="Proteomes" id="UP000001548"/>
    </source>
</evidence>
<feature type="region of interest" description="Disordered" evidence="3">
    <location>
        <begin position="1335"/>
        <end position="1390"/>
    </location>
</feature>
<evidence type="ECO:0000256" key="3">
    <source>
        <dbReference type="SAM" id="MobiDB-lite"/>
    </source>
</evidence>
<evidence type="ECO:0000313" key="4">
    <source>
        <dbReference type="EMBL" id="KAE8302433.1"/>
    </source>
</evidence>
<organism evidence="4 5">
    <name type="scientific">Giardia intestinalis (strain ATCC 50803 / WB clone C6)</name>
    <name type="common">Giardia lamblia</name>
    <dbReference type="NCBI Taxonomy" id="184922"/>
    <lineage>
        <taxon>Eukaryota</taxon>
        <taxon>Metamonada</taxon>
        <taxon>Diplomonadida</taxon>
        <taxon>Hexamitidae</taxon>
        <taxon>Giardiinae</taxon>
        <taxon>Giardia</taxon>
    </lineage>
</organism>
<dbReference type="OMA" id="SMIMEER"/>
<dbReference type="KEGG" id="gla:GL50803_0017403"/>
<comment type="caution">
    <text evidence="4">The sequence shown here is derived from an EMBL/GenBank/DDBJ whole genome shotgun (WGS) entry which is preliminary data.</text>
</comment>
<feature type="coiled-coil region" evidence="2">
    <location>
        <begin position="1096"/>
        <end position="1144"/>
    </location>
</feature>